<protein>
    <submittedName>
        <fullName evidence="12">Uncharacterized protein</fullName>
    </submittedName>
</protein>
<gene>
    <name evidence="12" type="ORF">EB796_023198</name>
</gene>
<keyword evidence="8" id="KW-0472">Membrane</keyword>
<keyword evidence="13" id="KW-1185">Reference proteome</keyword>
<accession>A0A7J7IYL7</accession>
<evidence type="ECO:0000256" key="7">
    <source>
        <dbReference type="ARBA" id="ARBA00023065"/>
    </source>
</evidence>
<dbReference type="AlphaFoldDB" id="A0A7J7IYL7"/>
<keyword evidence="3 11" id="KW-0894">Sodium channel</keyword>
<keyword evidence="4 11" id="KW-0812">Transmembrane</keyword>
<evidence type="ECO:0000313" key="12">
    <source>
        <dbReference type="EMBL" id="KAF6018494.1"/>
    </source>
</evidence>
<proteinExistence type="inferred from homology"/>
<keyword evidence="2 11" id="KW-0813">Transport</keyword>
<evidence type="ECO:0000256" key="1">
    <source>
        <dbReference type="ARBA" id="ARBA00004141"/>
    </source>
</evidence>
<keyword evidence="6" id="KW-0915">Sodium</keyword>
<dbReference type="Proteomes" id="UP000593567">
    <property type="component" value="Unassembled WGS sequence"/>
</dbReference>
<evidence type="ECO:0000313" key="13">
    <source>
        <dbReference type="Proteomes" id="UP000593567"/>
    </source>
</evidence>
<name>A0A7J7IYL7_BUGNE</name>
<evidence type="ECO:0000256" key="3">
    <source>
        <dbReference type="ARBA" id="ARBA00022461"/>
    </source>
</evidence>
<dbReference type="Pfam" id="PF00858">
    <property type="entry name" value="ASC"/>
    <property type="match status" value="1"/>
</dbReference>
<evidence type="ECO:0000256" key="6">
    <source>
        <dbReference type="ARBA" id="ARBA00023053"/>
    </source>
</evidence>
<comment type="caution">
    <text evidence="12">The sequence shown here is derived from an EMBL/GenBank/DDBJ whole genome shotgun (WGS) entry which is preliminary data.</text>
</comment>
<evidence type="ECO:0000256" key="5">
    <source>
        <dbReference type="ARBA" id="ARBA00022989"/>
    </source>
</evidence>
<evidence type="ECO:0000256" key="8">
    <source>
        <dbReference type="ARBA" id="ARBA00023136"/>
    </source>
</evidence>
<keyword evidence="7 11" id="KW-0406">Ion transport</keyword>
<comment type="subcellular location">
    <subcellularLocation>
        <location evidence="1">Membrane</location>
        <topology evidence="1">Multi-pass membrane protein</topology>
    </subcellularLocation>
</comment>
<evidence type="ECO:0000256" key="11">
    <source>
        <dbReference type="RuleBase" id="RU000679"/>
    </source>
</evidence>
<evidence type="ECO:0000256" key="10">
    <source>
        <dbReference type="ARBA" id="ARBA00023303"/>
    </source>
</evidence>
<evidence type="ECO:0000256" key="2">
    <source>
        <dbReference type="ARBA" id="ARBA00022448"/>
    </source>
</evidence>
<keyword evidence="9 11" id="KW-0739">Sodium transport</keyword>
<reference evidence="12" key="1">
    <citation type="submission" date="2020-06" db="EMBL/GenBank/DDBJ databases">
        <title>Draft genome of Bugula neritina, a colonial animal packing powerful symbionts and potential medicines.</title>
        <authorList>
            <person name="Rayko M."/>
        </authorList>
    </citation>
    <scope>NUCLEOTIDE SEQUENCE [LARGE SCALE GENOMIC DNA]</scope>
    <source>
        <strain evidence="12">Kwan_BN1</strain>
    </source>
</reference>
<dbReference type="Gene3D" id="2.60.470.10">
    <property type="entry name" value="Acid-sensing ion channels like domains"/>
    <property type="match status" value="1"/>
</dbReference>
<comment type="similarity">
    <text evidence="11">Belongs to the amiloride-sensitive sodium channel (TC 1.A.6) family.</text>
</comment>
<evidence type="ECO:0000256" key="4">
    <source>
        <dbReference type="ARBA" id="ARBA00022692"/>
    </source>
</evidence>
<dbReference type="GO" id="GO:0016020">
    <property type="term" value="C:membrane"/>
    <property type="evidence" value="ECO:0007669"/>
    <property type="project" value="UniProtKB-SubCell"/>
</dbReference>
<dbReference type="GO" id="GO:0005272">
    <property type="term" value="F:sodium channel activity"/>
    <property type="evidence" value="ECO:0007669"/>
    <property type="project" value="UniProtKB-KW"/>
</dbReference>
<evidence type="ECO:0000256" key="9">
    <source>
        <dbReference type="ARBA" id="ARBA00023201"/>
    </source>
</evidence>
<dbReference type="EMBL" id="VXIV02003301">
    <property type="protein sequence ID" value="KAF6018494.1"/>
    <property type="molecule type" value="Genomic_DNA"/>
</dbReference>
<sequence length="84" mass="9198">MAHSLNETFKTCYVDSASVPCQDTFVQVKTDAGFCHQFNGDGKVYSHASGLSGGVQFVMDTLTHEYYIGPFSHSEGFSVCHLNI</sequence>
<keyword evidence="10 11" id="KW-0407">Ion channel</keyword>
<keyword evidence="5" id="KW-1133">Transmembrane helix</keyword>
<organism evidence="12 13">
    <name type="scientific">Bugula neritina</name>
    <name type="common">Brown bryozoan</name>
    <name type="synonym">Sertularia neritina</name>
    <dbReference type="NCBI Taxonomy" id="10212"/>
    <lineage>
        <taxon>Eukaryota</taxon>
        <taxon>Metazoa</taxon>
        <taxon>Spiralia</taxon>
        <taxon>Lophotrochozoa</taxon>
        <taxon>Bryozoa</taxon>
        <taxon>Gymnolaemata</taxon>
        <taxon>Cheilostomatida</taxon>
        <taxon>Flustrina</taxon>
        <taxon>Buguloidea</taxon>
        <taxon>Bugulidae</taxon>
        <taxon>Bugula</taxon>
    </lineage>
</organism>
<dbReference type="InterPro" id="IPR001873">
    <property type="entry name" value="ENaC"/>
</dbReference>